<proteinExistence type="inferred from homology"/>
<evidence type="ECO:0000256" key="3">
    <source>
        <dbReference type="ARBA" id="ARBA00022475"/>
    </source>
</evidence>
<keyword evidence="7" id="KW-0813">Transport</keyword>
<organism evidence="8 9">
    <name type="scientific">Methylogaea oryzae</name>
    <dbReference type="NCBI Taxonomy" id="1295382"/>
    <lineage>
        <taxon>Bacteria</taxon>
        <taxon>Pseudomonadati</taxon>
        <taxon>Pseudomonadota</taxon>
        <taxon>Gammaproteobacteria</taxon>
        <taxon>Methylococcales</taxon>
        <taxon>Methylococcaceae</taxon>
        <taxon>Methylogaea</taxon>
    </lineage>
</organism>
<evidence type="ECO:0000256" key="1">
    <source>
        <dbReference type="ARBA" id="ARBA00004162"/>
    </source>
</evidence>
<reference evidence="8" key="1">
    <citation type="submission" date="2019-06" db="EMBL/GenBank/DDBJ databases">
        <title>Complete genome sequence of Methylogaea oryzae strain JCM16910.</title>
        <authorList>
            <person name="Asakawa S."/>
        </authorList>
    </citation>
    <scope>NUCLEOTIDE SEQUENCE</scope>
    <source>
        <strain evidence="8">E10</strain>
    </source>
</reference>
<dbReference type="Proteomes" id="UP000824988">
    <property type="component" value="Chromosome"/>
</dbReference>
<evidence type="ECO:0000256" key="7">
    <source>
        <dbReference type="RuleBase" id="RU003879"/>
    </source>
</evidence>
<keyword evidence="9" id="KW-1185">Reference proteome</keyword>
<dbReference type="RefSeq" id="WP_221048451.1">
    <property type="nucleotide sequence ID" value="NZ_AP019782.1"/>
</dbReference>
<dbReference type="Pfam" id="PF02472">
    <property type="entry name" value="ExbD"/>
    <property type="match status" value="1"/>
</dbReference>
<name>A0A8D4VPW3_9GAMM</name>
<dbReference type="PANTHER" id="PTHR30558">
    <property type="entry name" value="EXBD MEMBRANE COMPONENT OF PMF-DRIVEN MACROMOLECULE IMPORT SYSTEM"/>
    <property type="match status" value="1"/>
</dbReference>
<accession>A0A8D4VPW3</accession>
<dbReference type="KEGG" id="moz:MoryE10_10880"/>
<dbReference type="PANTHER" id="PTHR30558:SF3">
    <property type="entry name" value="BIOPOLYMER TRANSPORT PROTEIN EXBD-RELATED"/>
    <property type="match status" value="1"/>
</dbReference>
<evidence type="ECO:0000256" key="5">
    <source>
        <dbReference type="ARBA" id="ARBA00022989"/>
    </source>
</evidence>
<sequence>MNFRRRSRGRDNLELNVTSMIDVLLILLIFFILTTTFSRETQLHVSLPEAAGEQPESDNKPLEIAIDAEGRYAVDQHQVINTQLDTLKRALEDAAGDNKEKTVVISADGKTPHQAVITALDAASQLGLTRITFAAQGPQ</sequence>
<keyword evidence="5" id="KW-1133">Transmembrane helix</keyword>
<keyword evidence="7" id="KW-0653">Protein transport</keyword>
<dbReference type="GO" id="GO:0022857">
    <property type="term" value="F:transmembrane transporter activity"/>
    <property type="evidence" value="ECO:0007669"/>
    <property type="project" value="InterPro"/>
</dbReference>
<keyword evidence="4 7" id="KW-0812">Transmembrane</keyword>
<gene>
    <name evidence="8" type="ORF">MoryE10_10880</name>
</gene>
<protein>
    <submittedName>
        <fullName evidence="8">Biopolymer transporter ExbD</fullName>
    </submittedName>
</protein>
<dbReference type="AlphaFoldDB" id="A0A8D4VPW3"/>
<evidence type="ECO:0000256" key="2">
    <source>
        <dbReference type="ARBA" id="ARBA00005811"/>
    </source>
</evidence>
<dbReference type="InterPro" id="IPR003400">
    <property type="entry name" value="ExbD"/>
</dbReference>
<comment type="subcellular location">
    <subcellularLocation>
        <location evidence="1">Cell membrane</location>
        <topology evidence="1">Single-pass membrane protein</topology>
    </subcellularLocation>
    <subcellularLocation>
        <location evidence="7">Cell membrane</location>
        <topology evidence="7">Single-pass type II membrane protein</topology>
    </subcellularLocation>
</comment>
<keyword evidence="3" id="KW-1003">Cell membrane</keyword>
<evidence type="ECO:0000256" key="6">
    <source>
        <dbReference type="ARBA" id="ARBA00023136"/>
    </source>
</evidence>
<dbReference type="EMBL" id="AP019782">
    <property type="protein sequence ID" value="BBL70482.1"/>
    <property type="molecule type" value="Genomic_DNA"/>
</dbReference>
<comment type="similarity">
    <text evidence="2 7">Belongs to the ExbD/TolR family.</text>
</comment>
<dbReference type="GO" id="GO:0005886">
    <property type="term" value="C:plasma membrane"/>
    <property type="evidence" value="ECO:0007669"/>
    <property type="project" value="UniProtKB-SubCell"/>
</dbReference>
<evidence type="ECO:0000313" key="9">
    <source>
        <dbReference type="Proteomes" id="UP000824988"/>
    </source>
</evidence>
<evidence type="ECO:0000313" key="8">
    <source>
        <dbReference type="EMBL" id="BBL70482.1"/>
    </source>
</evidence>
<keyword evidence="6" id="KW-0472">Membrane</keyword>
<dbReference type="GO" id="GO:0015031">
    <property type="term" value="P:protein transport"/>
    <property type="evidence" value="ECO:0007669"/>
    <property type="project" value="UniProtKB-KW"/>
</dbReference>
<evidence type="ECO:0000256" key="4">
    <source>
        <dbReference type="ARBA" id="ARBA00022692"/>
    </source>
</evidence>